<accession>A0A4R5VPP5</accession>
<dbReference type="PANTHER" id="PTHR35801:SF1">
    <property type="entry name" value="PHOSPHOSERINE PHOSPHATASE RSBX"/>
    <property type="match status" value="1"/>
</dbReference>
<dbReference type="Pfam" id="PF07228">
    <property type="entry name" value="SpoIIE"/>
    <property type="match status" value="1"/>
</dbReference>
<evidence type="ECO:0000259" key="1">
    <source>
        <dbReference type="SMART" id="SM00331"/>
    </source>
</evidence>
<protein>
    <submittedName>
        <fullName evidence="2">PP2C family serine/threonine-protein phosphatase</fullName>
        <ecNumber evidence="2">3.1.3.-</ecNumber>
    </submittedName>
    <submittedName>
        <fullName evidence="3">Phosphoserine phosphatase</fullName>
    </submittedName>
</protein>
<dbReference type="InterPro" id="IPR036457">
    <property type="entry name" value="PPM-type-like_dom_sf"/>
</dbReference>
<dbReference type="InterPro" id="IPR039248">
    <property type="entry name" value="Ptase_RsbX"/>
</dbReference>
<dbReference type="EMBL" id="JAVGVR010000001">
    <property type="protein sequence ID" value="MDQ6598175.1"/>
    <property type="molecule type" value="Genomic_DNA"/>
</dbReference>
<feature type="domain" description="PPM-type phosphatase" evidence="1">
    <location>
        <begin position="9"/>
        <end position="198"/>
    </location>
</feature>
<name>A0A4R5VPP5_9BACI</name>
<gene>
    <name evidence="3" type="ORF">E2K98_19655</name>
    <name evidence="2" type="ORF">RCG21_17735</name>
</gene>
<sequence length="199" mass="22677">MIEREFNQYMKAIAYQIQKKGNDVNGDSFFMKAIDEYFICAVADGLGSGQHAHASSKAICEVVEQHHEEEVERLIDYCNHVLKDRRGATVSILKIDFSQKKFTYGSVGNIEFILHSPSGRFIYPIPVMGFLSGKPQKYQCETFSYEEGSKFIIHTDGLLIPGIKSLISNFRTIDEISNHLESYTQTRKDDLTYVIGQLF</sequence>
<evidence type="ECO:0000313" key="2">
    <source>
        <dbReference type="EMBL" id="MDQ6598175.1"/>
    </source>
</evidence>
<dbReference type="AlphaFoldDB" id="A0A4R5VPP5"/>
<reference evidence="3 4" key="1">
    <citation type="submission" date="2019-03" db="EMBL/GenBank/DDBJ databases">
        <title>Bacillus niacini sp. nov. a Nicotinate-Metabolizing Mesophile Isolated from Soil.</title>
        <authorList>
            <person name="Zhang G."/>
        </authorList>
    </citation>
    <scope>NUCLEOTIDE SEQUENCE [LARGE SCALE GENOMIC DNA]</scope>
    <source>
        <strain evidence="3 4">WN066</strain>
    </source>
</reference>
<keyword evidence="2" id="KW-0378">Hydrolase</keyword>
<dbReference type="Proteomes" id="UP001178888">
    <property type="component" value="Unassembled WGS sequence"/>
</dbReference>
<evidence type="ECO:0000313" key="5">
    <source>
        <dbReference type="Proteomes" id="UP001178888"/>
    </source>
</evidence>
<evidence type="ECO:0000313" key="3">
    <source>
        <dbReference type="EMBL" id="TDK59440.1"/>
    </source>
</evidence>
<proteinExistence type="predicted"/>
<dbReference type="PANTHER" id="PTHR35801">
    <property type="entry name" value="PHOSPHOSERINE PHOSPHATASE RSBX"/>
    <property type="match status" value="1"/>
</dbReference>
<keyword evidence="5" id="KW-1185">Reference proteome</keyword>
<dbReference type="SUPFAM" id="SSF81606">
    <property type="entry name" value="PP2C-like"/>
    <property type="match status" value="1"/>
</dbReference>
<organism evidence="3 4">
    <name type="scientific">Bacillus salipaludis</name>
    <dbReference type="NCBI Taxonomy" id="2547811"/>
    <lineage>
        <taxon>Bacteria</taxon>
        <taxon>Bacillati</taxon>
        <taxon>Bacillota</taxon>
        <taxon>Bacilli</taxon>
        <taxon>Bacillales</taxon>
        <taxon>Bacillaceae</taxon>
        <taxon>Bacillus</taxon>
    </lineage>
</organism>
<reference evidence="2" key="2">
    <citation type="submission" date="2023-08" db="EMBL/GenBank/DDBJ databases">
        <title>Nitrogen cycling bacteria in agricultural field soils.</title>
        <authorList>
            <person name="Jang J."/>
        </authorList>
    </citation>
    <scope>NUCLEOTIDE SEQUENCE</scope>
    <source>
        <strain evidence="2">PS3-36</strain>
    </source>
</reference>
<dbReference type="GO" id="GO:0016787">
    <property type="term" value="F:hydrolase activity"/>
    <property type="evidence" value="ECO:0007669"/>
    <property type="project" value="UniProtKB-KW"/>
</dbReference>
<evidence type="ECO:0000313" key="4">
    <source>
        <dbReference type="Proteomes" id="UP000295132"/>
    </source>
</evidence>
<dbReference type="SMART" id="SM00331">
    <property type="entry name" value="PP2C_SIG"/>
    <property type="match status" value="1"/>
</dbReference>
<dbReference type="InterPro" id="IPR001932">
    <property type="entry name" value="PPM-type_phosphatase-like_dom"/>
</dbReference>
<dbReference type="Gene3D" id="3.60.40.10">
    <property type="entry name" value="PPM-type phosphatase domain"/>
    <property type="match status" value="1"/>
</dbReference>
<dbReference type="EMBL" id="SMYO01000009">
    <property type="protein sequence ID" value="TDK59440.1"/>
    <property type="molecule type" value="Genomic_DNA"/>
</dbReference>
<dbReference type="EC" id="3.1.3.-" evidence="2"/>
<comment type="caution">
    <text evidence="3">The sequence shown here is derived from an EMBL/GenBank/DDBJ whole genome shotgun (WGS) entry which is preliminary data.</text>
</comment>
<dbReference type="Proteomes" id="UP000295132">
    <property type="component" value="Unassembled WGS sequence"/>
</dbReference>
<dbReference type="RefSeq" id="WP_133337084.1">
    <property type="nucleotide sequence ID" value="NZ_JAVGVR010000001.1"/>
</dbReference>